<dbReference type="PANTHER" id="PTHR18866">
    <property type="entry name" value="CARBOXYLASE:PYRUVATE/ACETYL-COA/PROPIONYL-COA CARBOXYLASE"/>
    <property type="match status" value="1"/>
</dbReference>
<dbReference type="Proteomes" id="UP000481421">
    <property type="component" value="Unassembled WGS sequence"/>
</dbReference>
<comment type="caution">
    <text evidence="8">The sequence shown here is derived from an EMBL/GenBank/DDBJ whole genome shotgun (WGS) entry which is preliminary data.</text>
</comment>
<dbReference type="AlphaFoldDB" id="A0A6B3RTD0"/>
<dbReference type="PROSITE" id="PS00866">
    <property type="entry name" value="CPSASE_1"/>
    <property type="match status" value="1"/>
</dbReference>
<dbReference type="InterPro" id="IPR011054">
    <property type="entry name" value="Rudment_hybrid_motif"/>
</dbReference>
<dbReference type="InterPro" id="IPR005481">
    <property type="entry name" value="BC-like_N"/>
</dbReference>
<dbReference type="RefSeq" id="WP_164615430.1">
    <property type="nucleotide sequence ID" value="NZ_JAAIKE010000014.1"/>
</dbReference>
<dbReference type="Pfam" id="PF02785">
    <property type="entry name" value="Biotin_carb_C"/>
    <property type="match status" value="1"/>
</dbReference>
<dbReference type="GO" id="GO:0046872">
    <property type="term" value="F:metal ion binding"/>
    <property type="evidence" value="ECO:0007669"/>
    <property type="project" value="InterPro"/>
</dbReference>
<dbReference type="Gene3D" id="3.30.470.20">
    <property type="entry name" value="ATP-grasp fold, B domain"/>
    <property type="match status" value="1"/>
</dbReference>
<dbReference type="PROSITE" id="PS50975">
    <property type="entry name" value="ATP_GRASP"/>
    <property type="match status" value="1"/>
</dbReference>
<dbReference type="PANTHER" id="PTHR18866:SF127">
    <property type="match status" value="1"/>
</dbReference>
<accession>A0A6B3RTD0</accession>
<dbReference type="InterPro" id="IPR011764">
    <property type="entry name" value="Biotin_carboxylation_dom"/>
</dbReference>
<evidence type="ECO:0000256" key="4">
    <source>
        <dbReference type="ARBA" id="ARBA00023267"/>
    </source>
</evidence>
<evidence type="ECO:0000313" key="9">
    <source>
        <dbReference type="Proteomes" id="UP000481421"/>
    </source>
</evidence>
<feature type="domain" description="Biotin carboxylation" evidence="7">
    <location>
        <begin position="1"/>
        <end position="448"/>
    </location>
</feature>
<dbReference type="SUPFAM" id="SSF52440">
    <property type="entry name" value="PreATP-grasp domain"/>
    <property type="match status" value="1"/>
</dbReference>
<dbReference type="FunFam" id="3.40.50.20:FF:000010">
    <property type="entry name" value="Propionyl-CoA carboxylase subunit alpha"/>
    <property type="match status" value="1"/>
</dbReference>
<evidence type="ECO:0000256" key="5">
    <source>
        <dbReference type="PROSITE-ProRule" id="PRU00409"/>
    </source>
</evidence>
<dbReference type="PROSITE" id="PS00867">
    <property type="entry name" value="CPSASE_2"/>
    <property type="match status" value="1"/>
</dbReference>
<feature type="domain" description="ATP-grasp" evidence="6">
    <location>
        <begin position="119"/>
        <end position="318"/>
    </location>
</feature>
<proteinExistence type="predicted"/>
<dbReference type="SUPFAM" id="SSF56059">
    <property type="entry name" value="Glutathione synthetase ATP-binding domain-like"/>
    <property type="match status" value="1"/>
</dbReference>
<dbReference type="GO" id="GO:0005524">
    <property type="term" value="F:ATP binding"/>
    <property type="evidence" value="ECO:0007669"/>
    <property type="project" value="UniProtKB-UniRule"/>
</dbReference>
<keyword evidence="1" id="KW-0436">Ligase</keyword>
<keyword evidence="3 5" id="KW-0067">ATP-binding</keyword>
<dbReference type="InterPro" id="IPR011761">
    <property type="entry name" value="ATP-grasp"/>
</dbReference>
<evidence type="ECO:0000313" key="8">
    <source>
        <dbReference type="EMBL" id="NEX48623.1"/>
    </source>
</evidence>
<dbReference type="Pfam" id="PF00289">
    <property type="entry name" value="Biotin_carb_N"/>
    <property type="match status" value="1"/>
</dbReference>
<organism evidence="8 9">
    <name type="scientific">Pseudotabrizicola algicola</name>
    <dbReference type="NCBI Taxonomy" id="2709381"/>
    <lineage>
        <taxon>Bacteria</taxon>
        <taxon>Pseudomonadati</taxon>
        <taxon>Pseudomonadota</taxon>
        <taxon>Alphaproteobacteria</taxon>
        <taxon>Rhodobacterales</taxon>
        <taxon>Paracoccaceae</taxon>
        <taxon>Pseudotabrizicola</taxon>
    </lineage>
</organism>
<keyword evidence="4" id="KW-0092">Biotin</keyword>
<dbReference type="SMART" id="SM00878">
    <property type="entry name" value="Biotin_carb_C"/>
    <property type="match status" value="1"/>
</dbReference>
<keyword evidence="9" id="KW-1185">Reference proteome</keyword>
<dbReference type="InterPro" id="IPR005479">
    <property type="entry name" value="CPAse_ATP-bd"/>
</dbReference>
<name>A0A6B3RTD0_9RHOB</name>
<sequence length="460" mass="48957">MKKLLVANRGEIARRIFRSARDLGIATVAVYSEADANAAHVADAEEALAIGPAAARESYLDVSKVLDAARQSGADAIHPGYGFLAENADFAEAVIAAGLTWVGPTPESIRAMGDKQRARDLAKAAGVPIVPGSGRFLPGETEGVEAAGAEVGYPLLVKAAAGGGGIGMRRVDDPAKLLETVAATQSMAGKAFGDGSVFLERFVPKARHIEIQVFGFGAAGAVHLYERDCSLQRRFQKVIEESPAPGLPDSVRARMTAAAVALCRHTAYSGAGTIEFIVDAASFEFFFLEMNTRIQVEHPVTEMVTGQDLVSMQLRFASGALHGVPQADIGCQGHAVECRLYAENPAKHFMPSPGTLSVFSLPADIPGLRIDSGYRQGDSVTPFYDPMIAKIIVHGATRHEARTNAAKALREMSVQGLQTNRTFLIACLENESFVTGDVYTSFIDEHRIDLLSAAEEEIAS</sequence>
<reference evidence="8 9" key="1">
    <citation type="submission" date="2020-02" db="EMBL/GenBank/DDBJ databases">
        <title>Rhodobacter algicola sp. nov., isolated from microalga culture.</title>
        <authorList>
            <person name="Park C.-Y."/>
        </authorList>
    </citation>
    <scope>NUCLEOTIDE SEQUENCE [LARGE SCALE GENOMIC DNA]</scope>
    <source>
        <strain evidence="8 9">ETT8</strain>
    </source>
</reference>
<evidence type="ECO:0000256" key="2">
    <source>
        <dbReference type="ARBA" id="ARBA00022741"/>
    </source>
</evidence>
<gene>
    <name evidence="8" type="ORF">G3572_20710</name>
</gene>
<dbReference type="Pfam" id="PF02786">
    <property type="entry name" value="CPSase_L_D2"/>
    <property type="match status" value="1"/>
</dbReference>
<evidence type="ECO:0000259" key="6">
    <source>
        <dbReference type="PROSITE" id="PS50975"/>
    </source>
</evidence>
<dbReference type="InterPro" id="IPR050856">
    <property type="entry name" value="Biotin_carboxylase_complex"/>
</dbReference>
<evidence type="ECO:0000259" key="7">
    <source>
        <dbReference type="PROSITE" id="PS50979"/>
    </source>
</evidence>
<keyword evidence="2 5" id="KW-0547">Nucleotide-binding</keyword>
<evidence type="ECO:0000256" key="3">
    <source>
        <dbReference type="ARBA" id="ARBA00022840"/>
    </source>
</evidence>
<dbReference type="EMBL" id="JAAIKE010000014">
    <property type="protein sequence ID" value="NEX48623.1"/>
    <property type="molecule type" value="Genomic_DNA"/>
</dbReference>
<dbReference type="InterPro" id="IPR016185">
    <property type="entry name" value="PreATP-grasp_dom_sf"/>
</dbReference>
<dbReference type="SUPFAM" id="SSF51246">
    <property type="entry name" value="Rudiment single hybrid motif"/>
    <property type="match status" value="1"/>
</dbReference>
<dbReference type="InterPro" id="IPR005482">
    <property type="entry name" value="Biotin_COase_C"/>
</dbReference>
<dbReference type="PROSITE" id="PS50979">
    <property type="entry name" value="BC"/>
    <property type="match status" value="1"/>
</dbReference>
<evidence type="ECO:0000256" key="1">
    <source>
        <dbReference type="ARBA" id="ARBA00022598"/>
    </source>
</evidence>
<dbReference type="GO" id="GO:0016874">
    <property type="term" value="F:ligase activity"/>
    <property type="evidence" value="ECO:0007669"/>
    <property type="project" value="UniProtKB-KW"/>
</dbReference>
<protein>
    <submittedName>
        <fullName evidence="8">Acetyl-CoA carboxylase biotin carboxylase subunit</fullName>
    </submittedName>
</protein>